<keyword evidence="1" id="KW-0560">Oxidoreductase</keyword>
<dbReference type="Pfam" id="PF01370">
    <property type="entry name" value="Epimerase"/>
    <property type="match status" value="1"/>
</dbReference>
<dbReference type="Gene3D" id="3.40.50.720">
    <property type="entry name" value="NAD(P)-binding Rossmann-like Domain"/>
    <property type="match status" value="1"/>
</dbReference>
<evidence type="ECO:0000313" key="5">
    <source>
        <dbReference type="Proteomes" id="UP001303889"/>
    </source>
</evidence>
<evidence type="ECO:0000259" key="3">
    <source>
        <dbReference type="Pfam" id="PF01370"/>
    </source>
</evidence>
<evidence type="ECO:0000256" key="2">
    <source>
        <dbReference type="ARBA" id="ARBA00023445"/>
    </source>
</evidence>
<gene>
    <name evidence="4" type="ORF">C8A05DRAFT_17268</name>
</gene>
<comment type="similarity">
    <text evidence="2">Belongs to the NAD(P)-dependent epimerase/dehydratase family. Dihydroflavonol-4-reductase subfamily.</text>
</comment>
<dbReference type="InterPro" id="IPR001509">
    <property type="entry name" value="Epimerase_deHydtase"/>
</dbReference>
<keyword evidence="5" id="KW-1185">Reference proteome</keyword>
<organism evidence="4 5">
    <name type="scientific">Staphylotrichum tortipilum</name>
    <dbReference type="NCBI Taxonomy" id="2831512"/>
    <lineage>
        <taxon>Eukaryota</taxon>
        <taxon>Fungi</taxon>
        <taxon>Dikarya</taxon>
        <taxon>Ascomycota</taxon>
        <taxon>Pezizomycotina</taxon>
        <taxon>Sordariomycetes</taxon>
        <taxon>Sordariomycetidae</taxon>
        <taxon>Sordariales</taxon>
        <taxon>Chaetomiaceae</taxon>
        <taxon>Staphylotrichum</taxon>
    </lineage>
</organism>
<dbReference type="GO" id="GO:0016616">
    <property type="term" value="F:oxidoreductase activity, acting on the CH-OH group of donors, NAD or NADP as acceptor"/>
    <property type="evidence" value="ECO:0007669"/>
    <property type="project" value="TreeGrafter"/>
</dbReference>
<dbReference type="InterPro" id="IPR036291">
    <property type="entry name" value="NAD(P)-bd_dom_sf"/>
</dbReference>
<dbReference type="PANTHER" id="PTHR10366:SF564">
    <property type="entry name" value="STEROL-4-ALPHA-CARBOXYLATE 3-DEHYDROGENASE, DECARBOXYLATING"/>
    <property type="match status" value="1"/>
</dbReference>
<accession>A0AAN6MHU1</accession>
<sequence>MSNKGKGIVLVTGANGYIAASTVEAFLNAGYSVRGTVRSKSSAISLLDALSKHADHLEIVEVPDITVPGAFDEAVKGVTAIAHLAAPVSLTFADPEPVLKGAIEGTLRALEAAHKEPSVKSFVLMSSIAAIASAKEGPYTFTESDWDEEAGANVAKLGKDAPGGMIYQASKTASEKTLWRFRDENKPSFTVTSVNPTFVAGPPVVVPSAADSISPTTRIISSVYSGVPLGRAGIPGAYAGYVDIRDVARLVVFGVEHPDKANNERFIAASAYVLPQGVADILRREFPERADIIEKGTPGEGYPLDFSFPKGGIVYDGTKAVRVTGQAYIPWEQTVLDTIAKLKPVL</sequence>
<reference evidence="4" key="2">
    <citation type="submission" date="2023-05" db="EMBL/GenBank/DDBJ databases">
        <authorList>
            <consortium name="Lawrence Berkeley National Laboratory"/>
            <person name="Steindorff A."/>
            <person name="Hensen N."/>
            <person name="Bonometti L."/>
            <person name="Westerberg I."/>
            <person name="Brannstrom I.O."/>
            <person name="Guillou S."/>
            <person name="Cros-Aarteil S."/>
            <person name="Calhoun S."/>
            <person name="Haridas S."/>
            <person name="Kuo A."/>
            <person name="Mondo S."/>
            <person name="Pangilinan J."/>
            <person name="Riley R."/>
            <person name="Labutti K."/>
            <person name="Andreopoulos B."/>
            <person name="Lipzen A."/>
            <person name="Chen C."/>
            <person name="Yanf M."/>
            <person name="Daum C."/>
            <person name="Ng V."/>
            <person name="Clum A."/>
            <person name="Ohm R."/>
            <person name="Martin F."/>
            <person name="Silar P."/>
            <person name="Natvig D."/>
            <person name="Lalanne C."/>
            <person name="Gautier V."/>
            <person name="Ament-Velasquez S.L."/>
            <person name="Kruys A."/>
            <person name="Hutchinson M.I."/>
            <person name="Powell A.J."/>
            <person name="Barry K."/>
            <person name="Miller A.N."/>
            <person name="Grigoriev I.V."/>
            <person name="Debuchy R."/>
            <person name="Gladieux P."/>
            <person name="Thoren M.H."/>
            <person name="Johannesson H."/>
        </authorList>
    </citation>
    <scope>NUCLEOTIDE SEQUENCE</scope>
    <source>
        <strain evidence="4">CBS 103.79</strain>
    </source>
</reference>
<dbReference type="Proteomes" id="UP001303889">
    <property type="component" value="Unassembled WGS sequence"/>
</dbReference>
<comment type="caution">
    <text evidence="4">The sequence shown here is derived from an EMBL/GenBank/DDBJ whole genome shotgun (WGS) entry which is preliminary data.</text>
</comment>
<protein>
    <recommendedName>
        <fullName evidence="3">NAD-dependent epimerase/dehydratase domain-containing protein</fullName>
    </recommendedName>
</protein>
<dbReference type="SUPFAM" id="SSF51735">
    <property type="entry name" value="NAD(P)-binding Rossmann-fold domains"/>
    <property type="match status" value="1"/>
</dbReference>
<feature type="domain" description="NAD-dependent epimerase/dehydratase" evidence="3">
    <location>
        <begin position="9"/>
        <end position="265"/>
    </location>
</feature>
<dbReference type="PANTHER" id="PTHR10366">
    <property type="entry name" value="NAD DEPENDENT EPIMERASE/DEHYDRATASE"/>
    <property type="match status" value="1"/>
</dbReference>
<evidence type="ECO:0000256" key="1">
    <source>
        <dbReference type="ARBA" id="ARBA00023002"/>
    </source>
</evidence>
<reference evidence="4" key="1">
    <citation type="journal article" date="2023" name="Mol. Phylogenet. Evol.">
        <title>Genome-scale phylogeny and comparative genomics of the fungal order Sordariales.</title>
        <authorList>
            <person name="Hensen N."/>
            <person name="Bonometti L."/>
            <person name="Westerberg I."/>
            <person name="Brannstrom I.O."/>
            <person name="Guillou S."/>
            <person name="Cros-Aarteil S."/>
            <person name="Calhoun S."/>
            <person name="Haridas S."/>
            <person name="Kuo A."/>
            <person name="Mondo S."/>
            <person name="Pangilinan J."/>
            <person name="Riley R."/>
            <person name="LaButti K."/>
            <person name="Andreopoulos B."/>
            <person name="Lipzen A."/>
            <person name="Chen C."/>
            <person name="Yan M."/>
            <person name="Daum C."/>
            <person name="Ng V."/>
            <person name="Clum A."/>
            <person name="Steindorff A."/>
            <person name="Ohm R.A."/>
            <person name="Martin F."/>
            <person name="Silar P."/>
            <person name="Natvig D.O."/>
            <person name="Lalanne C."/>
            <person name="Gautier V."/>
            <person name="Ament-Velasquez S.L."/>
            <person name="Kruys A."/>
            <person name="Hutchinson M.I."/>
            <person name="Powell A.J."/>
            <person name="Barry K."/>
            <person name="Miller A.N."/>
            <person name="Grigoriev I.V."/>
            <person name="Debuchy R."/>
            <person name="Gladieux P."/>
            <person name="Hiltunen Thoren M."/>
            <person name="Johannesson H."/>
        </authorList>
    </citation>
    <scope>NUCLEOTIDE SEQUENCE</scope>
    <source>
        <strain evidence="4">CBS 103.79</strain>
    </source>
</reference>
<dbReference type="AlphaFoldDB" id="A0AAN6MHU1"/>
<evidence type="ECO:0000313" key="4">
    <source>
        <dbReference type="EMBL" id="KAK3900417.1"/>
    </source>
</evidence>
<dbReference type="EMBL" id="MU855673">
    <property type="protein sequence ID" value="KAK3900417.1"/>
    <property type="molecule type" value="Genomic_DNA"/>
</dbReference>
<name>A0AAN6MHU1_9PEZI</name>
<proteinExistence type="inferred from homology"/>
<dbReference type="InterPro" id="IPR050425">
    <property type="entry name" value="NAD(P)_dehydrat-like"/>
</dbReference>